<dbReference type="GO" id="GO:0005524">
    <property type="term" value="F:ATP binding"/>
    <property type="evidence" value="ECO:0007669"/>
    <property type="project" value="UniProtKB-UniRule"/>
</dbReference>
<feature type="binding site" evidence="6">
    <location>
        <position position="545"/>
    </location>
    <ligand>
        <name>ATP</name>
        <dbReference type="ChEBI" id="CHEBI:30616"/>
    </ligand>
</feature>
<gene>
    <name evidence="10" type="ORF">ECRASSUSDP1_LOCUS25588</name>
</gene>
<dbReference type="GO" id="GO:0007059">
    <property type="term" value="P:chromosome segregation"/>
    <property type="evidence" value="ECO:0007669"/>
    <property type="project" value="TreeGrafter"/>
</dbReference>
<accession>A0AAD2D982</accession>
<dbReference type="AlphaFoldDB" id="A0AAD2D982"/>
<keyword evidence="5 6" id="KW-0067">ATP-binding</keyword>
<dbReference type="InterPro" id="IPR000719">
    <property type="entry name" value="Prot_kinase_dom"/>
</dbReference>
<sequence length="792" mass="91657">MNEISINQCNSASIVVVKTNVHGRKVIQKSQRIRILKNILSMSATYSLPFNRLLCLEARFHGLSKERLCDQLSEVYSSLREDHNFSSSQGLENLEKEVLSNSITKMKPNALDLGENILHQCGTARKESSSMKELLDENSSSLKSQECKSSNSSLSSTSKNGGRKRKLKESRKKVKERGQRSKRQRQSSSSAEDTLNSPSQEIPVKSKLEESPCSVKDILQSKMHHLEINQTCGRKEMKDEIMADGKSKPTSLLFGQSCLVNSEEEILRIRQENTRLQKLLEDKEAYIQKILNDQDAKQKEIEKLRYFIQRTEKDRELIEQDLEKSEAKRKTCKLSLAKYLRDLQEIHNREMKAKVAKKSVSIGQMIHKRIGENFKQVWEDGDEVLKLKEQLSEIIKEKESLEKIKRSKKCRNIIEKASTSGLEDHKAEVDNLFNVDNTLELTQGLFKIEENEQKEFLTFKINMKQKEEARIRELLENMKKEKTLLSNEMRRQNEELNSTLCGKKAEEKFKILDNQYLVLSLLGKGGYSEVYKAYDLENCKEVACKIHRFDERWSRSMQANYIKHALRENETHQKLSHPRIVRHYDTIEIDENSFCTALELCSGPDLSEYLKINGLICEKEARLIINQILSGLKYLNEHNPKIIHYDLKPQNILFNNGEIKISDFGLCKVMEENTERVELTSQGVGTYWYQPPECFQIGPNPPLICSKVDVWSLGVIFYEMLYGIRPFGHDMSQQRILESGAILKTGKLLKFPVKPNVSNECKEYLKKCLAYYPTDRFSVEEAYNSDYLRPKK</sequence>
<evidence type="ECO:0000256" key="3">
    <source>
        <dbReference type="ARBA" id="ARBA00022741"/>
    </source>
</evidence>
<dbReference type="PROSITE" id="PS00108">
    <property type="entry name" value="PROTEIN_KINASE_ST"/>
    <property type="match status" value="1"/>
</dbReference>
<dbReference type="PROSITE" id="PS00107">
    <property type="entry name" value="PROTEIN_KINASE_ATP"/>
    <property type="match status" value="1"/>
</dbReference>
<keyword evidence="3 6" id="KW-0547">Nucleotide-binding</keyword>
<dbReference type="PANTHER" id="PTHR22974">
    <property type="entry name" value="MIXED LINEAGE PROTEIN KINASE"/>
    <property type="match status" value="1"/>
</dbReference>
<name>A0AAD2D982_EUPCR</name>
<evidence type="ECO:0000313" key="11">
    <source>
        <dbReference type="Proteomes" id="UP001295684"/>
    </source>
</evidence>
<dbReference type="SMART" id="SM00220">
    <property type="entry name" value="S_TKc"/>
    <property type="match status" value="1"/>
</dbReference>
<feature type="coiled-coil region" evidence="7">
    <location>
        <begin position="461"/>
        <end position="495"/>
    </location>
</feature>
<feature type="coiled-coil region" evidence="7">
    <location>
        <begin position="259"/>
        <end position="328"/>
    </location>
</feature>
<dbReference type="Gene3D" id="1.10.510.10">
    <property type="entry name" value="Transferase(Phosphotransferase) domain 1"/>
    <property type="match status" value="1"/>
</dbReference>
<dbReference type="Proteomes" id="UP001295684">
    <property type="component" value="Unassembled WGS sequence"/>
</dbReference>
<dbReference type="PANTHER" id="PTHR22974:SF23">
    <property type="entry name" value="TOUSLED-LIKE KINASE, ISOFORM G"/>
    <property type="match status" value="1"/>
</dbReference>
<dbReference type="GO" id="GO:0004674">
    <property type="term" value="F:protein serine/threonine kinase activity"/>
    <property type="evidence" value="ECO:0007669"/>
    <property type="project" value="UniProtKB-KW"/>
</dbReference>
<keyword evidence="4" id="KW-0418">Kinase</keyword>
<proteinExistence type="predicted"/>
<dbReference type="EMBL" id="CAMPGE010026379">
    <property type="protein sequence ID" value="CAI2384068.1"/>
    <property type="molecule type" value="Genomic_DNA"/>
</dbReference>
<dbReference type="SUPFAM" id="SSF56112">
    <property type="entry name" value="Protein kinase-like (PK-like)"/>
    <property type="match status" value="1"/>
</dbReference>
<feature type="domain" description="Protein kinase" evidence="9">
    <location>
        <begin position="516"/>
        <end position="788"/>
    </location>
</feature>
<feature type="region of interest" description="Disordered" evidence="8">
    <location>
        <begin position="128"/>
        <end position="208"/>
    </location>
</feature>
<dbReference type="GO" id="GO:0035556">
    <property type="term" value="P:intracellular signal transduction"/>
    <property type="evidence" value="ECO:0007669"/>
    <property type="project" value="TreeGrafter"/>
</dbReference>
<dbReference type="Pfam" id="PF00069">
    <property type="entry name" value="Pkinase"/>
    <property type="match status" value="1"/>
</dbReference>
<feature type="compositionally biased region" description="Low complexity" evidence="8">
    <location>
        <begin position="138"/>
        <end position="160"/>
    </location>
</feature>
<keyword evidence="11" id="KW-1185">Reference proteome</keyword>
<evidence type="ECO:0000256" key="1">
    <source>
        <dbReference type="ARBA" id="ARBA00022527"/>
    </source>
</evidence>
<evidence type="ECO:0000256" key="6">
    <source>
        <dbReference type="PROSITE-ProRule" id="PRU10141"/>
    </source>
</evidence>
<keyword evidence="1" id="KW-0723">Serine/threonine-protein kinase</keyword>
<dbReference type="GO" id="GO:0005634">
    <property type="term" value="C:nucleus"/>
    <property type="evidence" value="ECO:0007669"/>
    <property type="project" value="TreeGrafter"/>
</dbReference>
<dbReference type="InterPro" id="IPR008271">
    <property type="entry name" value="Ser/Thr_kinase_AS"/>
</dbReference>
<comment type="caution">
    <text evidence="10">The sequence shown here is derived from an EMBL/GenBank/DDBJ whole genome shotgun (WGS) entry which is preliminary data.</text>
</comment>
<evidence type="ECO:0000256" key="4">
    <source>
        <dbReference type="ARBA" id="ARBA00022777"/>
    </source>
</evidence>
<evidence type="ECO:0000256" key="7">
    <source>
        <dbReference type="SAM" id="Coils"/>
    </source>
</evidence>
<feature type="compositionally biased region" description="Basic residues" evidence="8">
    <location>
        <begin position="161"/>
        <end position="185"/>
    </location>
</feature>
<dbReference type="InterPro" id="IPR011009">
    <property type="entry name" value="Kinase-like_dom_sf"/>
</dbReference>
<evidence type="ECO:0000256" key="2">
    <source>
        <dbReference type="ARBA" id="ARBA00022679"/>
    </source>
</evidence>
<keyword evidence="7" id="KW-0175">Coiled coil</keyword>
<dbReference type="PROSITE" id="PS50011">
    <property type="entry name" value="PROTEIN_KINASE_DOM"/>
    <property type="match status" value="1"/>
</dbReference>
<evidence type="ECO:0000259" key="9">
    <source>
        <dbReference type="PROSITE" id="PS50011"/>
    </source>
</evidence>
<feature type="compositionally biased region" description="Polar residues" evidence="8">
    <location>
        <begin position="191"/>
        <end position="200"/>
    </location>
</feature>
<protein>
    <recommendedName>
        <fullName evidence="9">Protein kinase domain-containing protein</fullName>
    </recommendedName>
</protein>
<evidence type="ECO:0000256" key="5">
    <source>
        <dbReference type="ARBA" id="ARBA00022840"/>
    </source>
</evidence>
<evidence type="ECO:0000256" key="8">
    <source>
        <dbReference type="SAM" id="MobiDB-lite"/>
    </source>
</evidence>
<evidence type="ECO:0000313" key="10">
    <source>
        <dbReference type="EMBL" id="CAI2384068.1"/>
    </source>
</evidence>
<keyword evidence="2" id="KW-0808">Transferase</keyword>
<dbReference type="InterPro" id="IPR017441">
    <property type="entry name" value="Protein_kinase_ATP_BS"/>
</dbReference>
<reference evidence="10" key="1">
    <citation type="submission" date="2023-07" db="EMBL/GenBank/DDBJ databases">
        <authorList>
            <consortium name="AG Swart"/>
            <person name="Singh M."/>
            <person name="Singh A."/>
            <person name="Seah K."/>
            <person name="Emmerich C."/>
        </authorList>
    </citation>
    <scope>NUCLEOTIDE SEQUENCE</scope>
    <source>
        <strain evidence="10">DP1</strain>
    </source>
</reference>
<dbReference type="FunFam" id="1.10.510.10:FF:000698">
    <property type="entry name" value="Serine/threonine-protein kinase tousled-like 1"/>
    <property type="match status" value="1"/>
</dbReference>
<organism evidence="10 11">
    <name type="scientific">Euplotes crassus</name>
    <dbReference type="NCBI Taxonomy" id="5936"/>
    <lineage>
        <taxon>Eukaryota</taxon>
        <taxon>Sar</taxon>
        <taxon>Alveolata</taxon>
        <taxon>Ciliophora</taxon>
        <taxon>Intramacronucleata</taxon>
        <taxon>Spirotrichea</taxon>
        <taxon>Hypotrichia</taxon>
        <taxon>Euplotida</taxon>
        <taxon>Euplotidae</taxon>
        <taxon>Moneuplotes</taxon>
    </lineage>
</organism>